<proteinExistence type="predicted"/>
<organism evidence="1 2">
    <name type="scientific">Theobroma cacao</name>
    <name type="common">Cacao</name>
    <name type="synonym">Cocoa</name>
    <dbReference type="NCBI Taxonomy" id="3641"/>
    <lineage>
        <taxon>Eukaryota</taxon>
        <taxon>Viridiplantae</taxon>
        <taxon>Streptophyta</taxon>
        <taxon>Embryophyta</taxon>
        <taxon>Tracheophyta</taxon>
        <taxon>Spermatophyta</taxon>
        <taxon>Magnoliopsida</taxon>
        <taxon>eudicotyledons</taxon>
        <taxon>Gunneridae</taxon>
        <taxon>Pentapetalae</taxon>
        <taxon>rosids</taxon>
        <taxon>malvids</taxon>
        <taxon>Malvales</taxon>
        <taxon>Malvaceae</taxon>
        <taxon>Byttnerioideae</taxon>
        <taxon>Theobroma</taxon>
    </lineage>
</organism>
<dbReference type="AlphaFoldDB" id="A0A061G7C1"/>
<dbReference type="InParanoid" id="A0A061G7C1"/>
<accession>A0A061G7C1</accession>
<name>A0A061G7C1_THECC</name>
<evidence type="ECO:0000313" key="1">
    <source>
        <dbReference type="EMBL" id="EOY22944.1"/>
    </source>
</evidence>
<dbReference type="Gramene" id="EOY22944">
    <property type="protein sequence ID" value="EOY22944"/>
    <property type="gene ID" value="TCM_014975"/>
</dbReference>
<dbReference type="EMBL" id="CM001881">
    <property type="protein sequence ID" value="EOY22944.1"/>
    <property type="molecule type" value="Genomic_DNA"/>
</dbReference>
<dbReference type="Proteomes" id="UP000026915">
    <property type="component" value="Chromosome 3"/>
</dbReference>
<dbReference type="HOGENOM" id="CLU_1809703_0_0_1"/>
<keyword evidence="2" id="KW-1185">Reference proteome</keyword>
<protein>
    <submittedName>
        <fullName evidence="1">Uncharacterized protein</fullName>
    </submittedName>
</protein>
<evidence type="ECO:0000313" key="2">
    <source>
        <dbReference type="Proteomes" id="UP000026915"/>
    </source>
</evidence>
<gene>
    <name evidence="1" type="ORF">TCM_014975</name>
</gene>
<reference evidence="1 2" key="1">
    <citation type="journal article" date="2013" name="Genome Biol.">
        <title>The genome sequence of the most widely cultivated cacao type and its use to identify candidate genes regulating pod color.</title>
        <authorList>
            <person name="Motamayor J.C."/>
            <person name="Mockaitis K."/>
            <person name="Schmutz J."/>
            <person name="Haiminen N."/>
            <person name="Iii D.L."/>
            <person name="Cornejo O."/>
            <person name="Findley S.D."/>
            <person name="Zheng P."/>
            <person name="Utro F."/>
            <person name="Royaert S."/>
            <person name="Saski C."/>
            <person name="Jenkins J."/>
            <person name="Podicheti R."/>
            <person name="Zhao M."/>
            <person name="Scheffler B.E."/>
            <person name="Stack J.C."/>
            <person name="Feltus F.A."/>
            <person name="Mustiga G.M."/>
            <person name="Amores F."/>
            <person name="Phillips W."/>
            <person name="Marelli J.P."/>
            <person name="May G.D."/>
            <person name="Shapiro H."/>
            <person name="Ma J."/>
            <person name="Bustamante C.D."/>
            <person name="Schnell R.J."/>
            <person name="Main D."/>
            <person name="Gilbert D."/>
            <person name="Parida L."/>
            <person name="Kuhn D.N."/>
        </authorList>
    </citation>
    <scope>NUCLEOTIDE SEQUENCE [LARGE SCALE GENOMIC DNA]</scope>
    <source>
        <strain evidence="2">cv. Matina 1-6</strain>
    </source>
</reference>
<sequence>MVLVQMASAEALFPLCGLVVYCLNGSRGGDKAAVNYDAEFFQPLFCASSGELWSVYAHQVFDDSPNWMTSTAQGVMLALAEGDNVLANVVRFQRKLTTLQVVLDVGLKLKTLIIFIADVGCLRRYGSNVLRISIQNEEGFDMV</sequence>